<evidence type="ECO:0000313" key="2">
    <source>
        <dbReference type="Proteomes" id="UP000749040"/>
    </source>
</evidence>
<accession>A0ABS2TYW0</accession>
<dbReference type="RefSeq" id="WP_205359874.1">
    <property type="nucleotide sequence ID" value="NZ_JADKYB010000015.1"/>
</dbReference>
<evidence type="ECO:0000313" key="1">
    <source>
        <dbReference type="EMBL" id="MBM9508012.1"/>
    </source>
</evidence>
<sequence length="145" mass="15880">MGLIEVGPGQVELVVRGAAGSPDVRVRLFDWAREDEYHVVFGIEASDNGVRARVGTVGVNVWDTLEDFFDGLARDFRGWEGERVWTANHLVVAATFGRGGHVRLSWTLRANVFDNGWQCTVSTVVEGGEEMTTLAADLRAFLGQG</sequence>
<organism evidence="1 2">
    <name type="scientific">Actinacidiphila acididurans</name>
    <dbReference type="NCBI Taxonomy" id="2784346"/>
    <lineage>
        <taxon>Bacteria</taxon>
        <taxon>Bacillati</taxon>
        <taxon>Actinomycetota</taxon>
        <taxon>Actinomycetes</taxon>
        <taxon>Kitasatosporales</taxon>
        <taxon>Streptomycetaceae</taxon>
        <taxon>Actinacidiphila</taxon>
    </lineage>
</organism>
<dbReference type="InterPro" id="IPR046196">
    <property type="entry name" value="DUF6228"/>
</dbReference>
<keyword evidence="2" id="KW-1185">Reference proteome</keyword>
<dbReference type="Proteomes" id="UP000749040">
    <property type="component" value="Unassembled WGS sequence"/>
</dbReference>
<dbReference type="Pfam" id="PF19739">
    <property type="entry name" value="DUF6228"/>
    <property type="match status" value="1"/>
</dbReference>
<comment type="caution">
    <text evidence="1">The sequence shown here is derived from an EMBL/GenBank/DDBJ whole genome shotgun (WGS) entry which is preliminary data.</text>
</comment>
<dbReference type="EMBL" id="JADKYB010000015">
    <property type="protein sequence ID" value="MBM9508012.1"/>
    <property type="molecule type" value="Genomic_DNA"/>
</dbReference>
<protein>
    <submittedName>
        <fullName evidence="1">Permease</fullName>
    </submittedName>
</protein>
<proteinExistence type="predicted"/>
<reference evidence="1 2" key="1">
    <citation type="submission" date="2021-01" db="EMBL/GenBank/DDBJ databases">
        <title>Streptomyces acididurans sp. nov., isolated from a peat swamp forest soil.</title>
        <authorList>
            <person name="Chantavorakit T."/>
            <person name="Duangmal K."/>
        </authorList>
    </citation>
    <scope>NUCLEOTIDE SEQUENCE [LARGE SCALE GENOMIC DNA]</scope>
    <source>
        <strain evidence="1 2">KK5PA1</strain>
    </source>
</reference>
<gene>
    <name evidence="1" type="ORF">ITX44_26370</name>
</gene>
<name>A0ABS2TYW0_9ACTN</name>